<dbReference type="SUPFAM" id="SSF51556">
    <property type="entry name" value="Metallo-dependent hydrolases"/>
    <property type="match status" value="1"/>
</dbReference>
<protein>
    <recommendedName>
        <fullName evidence="2">Amidohydrolase-related domain-containing protein</fullName>
    </recommendedName>
</protein>
<dbReference type="PANTHER" id="PTHR21240">
    <property type="entry name" value="2-AMINO-3-CARBOXYLMUCONATE-6-SEMIALDEHYDE DECARBOXYLASE"/>
    <property type="match status" value="1"/>
</dbReference>
<evidence type="ECO:0000313" key="3">
    <source>
        <dbReference type="EMBL" id="SVD33622.1"/>
    </source>
</evidence>
<accession>A0A382UHM1</accession>
<dbReference type="InterPro" id="IPR006680">
    <property type="entry name" value="Amidohydro-rel"/>
</dbReference>
<feature type="domain" description="Amidohydrolase-related" evidence="2">
    <location>
        <begin position="4"/>
        <end position="252"/>
    </location>
</feature>
<evidence type="ECO:0000256" key="1">
    <source>
        <dbReference type="ARBA" id="ARBA00023239"/>
    </source>
</evidence>
<sequence length="257" mass="28883">KTLNRAMAQFCKPDARLKAIGYVPLKLGPAKSLEIMKQGFDEGCYSFMIDTNEPNDENISFTHPDFDPIWNCFVDNQSPFVVHVAVNGHYKAVPDSFKNNGKSELELGGDAPAGELGLMTINSSAELFLSAMIFDGVFERFPELRGISMEHGAFWLPSWLKALDYTASLFKRQRKFNELPSEVAKRHLKVSPFAGEPIGWIIENIGPNMLVYASDYPHPEGTSDPIRKFEATMTECDEKTMDAFYHGNMEELMGIKL</sequence>
<dbReference type="InterPro" id="IPR032466">
    <property type="entry name" value="Metal_Hydrolase"/>
</dbReference>
<organism evidence="3">
    <name type="scientific">marine metagenome</name>
    <dbReference type="NCBI Taxonomy" id="408172"/>
    <lineage>
        <taxon>unclassified sequences</taxon>
        <taxon>metagenomes</taxon>
        <taxon>ecological metagenomes</taxon>
    </lineage>
</organism>
<dbReference type="GO" id="GO:0019748">
    <property type="term" value="P:secondary metabolic process"/>
    <property type="evidence" value="ECO:0007669"/>
    <property type="project" value="TreeGrafter"/>
</dbReference>
<dbReference type="GO" id="GO:0016787">
    <property type="term" value="F:hydrolase activity"/>
    <property type="evidence" value="ECO:0007669"/>
    <property type="project" value="InterPro"/>
</dbReference>
<keyword evidence="1" id="KW-0456">Lyase</keyword>
<dbReference type="GO" id="GO:0005737">
    <property type="term" value="C:cytoplasm"/>
    <property type="evidence" value="ECO:0007669"/>
    <property type="project" value="TreeGrafter"/>
</dbReference>
<name>A0A382UHM1_9ZZZZ</name>
<gene>
    <name evidence="3" type="ORF">METZ01_LOCUS386476</name>
</gene>
<dbReference type="AlphaFoldDB" id="A0A382UHM1"/>
<evidence type="ECO:0000259" key="2">
    <source>
        <dbReference type="Pfam" id="PF04909"/>
    </source>
</evidence>
<dbReference type="Gene3D" id="3.20.20.140">
    <property type="entry name" value="Metal-dependent hydrolases"/>
    <property type="match status" value="1"/>
</dbReference>
<proteinExistence type="predicted"/>
<dbReference type="EMBL" id="UINC01144235">
    <property type="protein sequence ID" value="SVD33622.1"/>
    <property type="molecule type" value="Genomic_DNA"/>
</dbReference>
<reference evidence="3" key="1">
    <citation type="submission" date="2018-05" db="EMBL/GenBank/DDBJ databases">
        <authorList>
            <person name="Lanie J.A."/>
            <person name="Ng W.-L."/>
            <person name="Kazmierczak K.M."/>
            <person name="Andrzejewski T.M."/>
            <person name="Davidsen T.M."/>
            <person name="Wayne K.J."/>
            <person name="Tettelin H."/>
            <person name="Glass J.I."/>
            <person name="Rusch D."/>
            <person name="Podicherti R."/>
            <person name="Tsui H.-C.T."/>
            <person name="Winkler M.E."/>
        </authorList>
    </citation>
    <scope>NUCLEOTIDE SEQUENCE</scope>
</reference>
<dbReference type="Pfam" id="PF04909">
    <property type="entry name" value="Amidohydro_2"/>
    <property type="match status" value="1"/>
</dbReference>
<feature type="non-terminal residue" evidence="3">
    <location>
        <position position="1"/>
    </location>
</feature>
<dbReference type="GO" id="GO:0016831">
    <property type="term" value="F:carboxy-lyase activity"/>
    <property type="evidence" value="ECO:0007669"/>
    <property type="project" value="InterPro"/>
</dbReference>
<dbReference type="InterPro" id="IPR032465">
    <property type="entry name" value="ACMSD"/>
</dbReference>
<dbReference type="PANTHER" id="PTHR21240:SF28">
    <property type="entry name" value="ISO-OROTATE DECARBOXYLASE (EUROFUNG)"/>
    <property type="match status" value="1"/>
</dbReference>